<accession>A0A455SI56</accession>
<proteinExistence type="predicted"/>
<name>A0A455SI56_9CHLR</name>
<organism evidence="2">
    <name type="scientific">Thermosporothrix sp. COM3</name>
    <dbReference type="NCBI Taxonomy" id="2490863"/>
    <lineage>
        <taxon>Bacteria</taxon>
        <taxon>Bacillati</taxon>
        <taxon>Chloroflexota</taxon>
        <taxon>Ktedonobacteria</taxon>
        <taxon>Ktedonobacterales</taxon>
        <taxon>Thermosporotrichaceae</taxon>
        <taxon>Thermosporothrix</taxon>
    </lineage>
</organism>
<reference evidence="2" key="1">
    <citation type="submission" date="2018-12" db="EMBL/GenBank/DDBJ databases">
        <title>Novel natural products biosynthetic potential of the class Ktedonobacteria.</title>
        <authorList>
            <person name="Zheng Y."/>
            <person name="Saitou A."/>
            <person name="Wang C.M."/>
            <person name="Toyoda A."/>
            <person name="Minakuchi Y."/>
            <person name="Sekiguchi Y."/>
            <person name="Ueda K."/>
            <person name="Takano H."/>
            <person name="Sakai Y."/>
            <person name="Yokota A."/>
            <person name="Yabe S."/>
        </authorList>
    </citation>
    <scope>NUCLEOTIDE SEQUENCE</scope>
    <source>
        <strain evidence="2">COM3</strain>
    </source>
</reference>
<evidence type="ECO:0000256" key="1">
    <source>
        <dbReference type="SAM" id="Coils"/>
    </source>
</evidence>
<protein>
    <submittedName>
        <fullName evidence="2">Uncharacterized protein</fullName>
    </submittedName>
</protein>
<gene>
    <name evidence="2" type="ORF">KTC_17720</name>
</gene>
<sequence>MWREEAQIQGLKMSSLSQQELLRQVLNEQQERICQMFPQHRERALVALTRANDWRFLSSLNDPLPAAPPLFPSGWLKALLLCFDTTTIHARDESIQDIRADQILSACDQVTAGEQVLAFCESGFMRMQQGGQADFSVWIASKKKPTEWVEREDIEGWTSALARLYRHELQQLAQEKELLQQQLNEFASHWQAETIAYRTTPEIDAYYTRVGMVHGKILAYHFPYAGQTVIGDCTAQLYREVLATLIGFALKHIDLCKAWVGRHPAFPLRALLAPVLEVDALIAALSEVLDADRKSIGHAVEVLSLSHENVAYHCSVAGAPTPPLLRLNERALTWSLMGLLSMPCFFLMRELRRLHSYEYQRASSVLEESFRQDVYRLFSDRRFERSDRSIALKDKQGRLITDVDAMIFDRKTGALALFELKSQDPFAYSPQERIRQQAYFYNARKQVLACAQWLKQNGASTLLTRLESRQVKRLKVHKVFLFVLGRYLAHFFDGPVFDQNAAWGTWPQVLRLTHAEPFSADATHPIQSLYTRLRKDAPLTLSNPAFELLEVTIGERCMRIYPDFQAYRTHLQERTSGRA</sequence>
<dbReference type="EMBL" id="AP019376">
    <property type="protein sequence ID" value="BBH87021.1"/>
    <property type="molecule type" value="Genomic_DNA"/>
</dbReference>
<dbReference type="AlphaFoldDB" id="A0A455SI56"/>
<evidence type="ECO:0000313" key="2">
    <source>
        <dbReference type="EMBL" id="BBH87021.1"/>
    </source>
</evidence>
<feature type="coiled-coil region" evidence="1">
    <location>
        <begin position="162"/>
        <end position="189"/>
    </location>
</feature>
<keyword evidence="1" id="KW-0175">Coiled coil</keyword>